<dbReference type="AlphaFoldDB" id="A0A9W4U9J9"/>
<evidence type="ECO:0000313" key="2">
    <source>
        <dbReference type="Proteomes" id="UP001152607"/>
    </source>
</evidence>
<name>A0A9W4U9J9_9PLEO</name>
<sequence length="60" mass="7258">MVPWCNTLFAVYLFTRRAEHLLIRADRRCRTLSAKHGRGLRMRCFIHTQHTIYVRNYIGH</sequence>
<accession>A0A9W4U9J9</accession>
<reference evidence="1" key="1">
    <citation type="submission" date="2023-01" db="EMBL/GenBank/DDBJ databases">
        <authorList>
            <person name="Van Ghelder C."/>
            <person name="Rancurel C."/>
        </authorList>
    </citation>
    <scope>NUCLEOTIDE SEQUENCE</scope>
    <source>
        <strain evidence="1">CNCM I-4278</strain>
    </source>
</reference>
<organism evidence="1 2">
    <name type="scientific">Periconia digitata</name>
    <dbReference type="NCBI Taxonomy" id="1303443"/>
    <lineage>
        <taxon>Eukaryota</taxon>
        <taxon>Fungi</taxon>
        <taxon>Dikarya</taxon>
        <taxon>Ascomycota</taxon>
        <taxon>Pezizomycotina</taxon>
        <taxon>Dothideomycetes</taxon>
        <taxon>Pleosporomycetidae</taxon>
        <taxon>Pleosporales</taxon>
        <taxon>Massarineae</taxon>
        <taxon>Periconiaceae</taxon>
        <taxon>Periconia</taxon>
    </lineage>
</organism>
<proteinExistence type="predicted"/>
<evidence type="ECO:0000313" key="1">
    <source>
        <dbReference type="EMBL" id="CAI6310617.1"/>
    </source>
</evidence>
<dbReference type="Proteomes" id="UP001152607">
    <property type="component" value="Unassembled WGS sequence"/>
</dbReference>
<comment type="caution">
    <text evidence="1">The sequence shown here is derived from an EMBL/GenBank/DDBJ whole genome shotgun (WGS) entry which is preliminary data.</text>
</comment>
<keyword evidence="2" id="KW-1185">Reference proteome</keyword>
<protein>
    <submittedName>
        <fullName evidence="1">Uncharacterized protein</fullName>
    </submittedName>
</protein>
<dbReference type="EMBL" id="CAOQHR010000002">
    <property type="protein sequence ID" value="CAI6310617.1"/>
    <property type="molecule type" value="Genomic_DNA"/>
</dbReference>
<gene>
    <name evidence="1" type="ORF">PDIGIT_LOCUS3201</name>
</gene>